<sequence length="1304" mass="154578">MIIFFCIITIKACKVPYELQNLYPTKGERLEITMDKFISGNNLTYYLQTHQQGIMVQNLIKVKQVQKNKPSLNIDMKTNGKMPLQQLQKINISSNMECFSITYTEFYNIILDCQQNQTLFLFTLKDSQLIQIYTQNSTTPNQTKISTIVTNQQTYIIYGQFLIKNNKDLSWTILNLTVLYEQEKDSFINTHNLQENSSNFFASQRNSTNQTIFIQLQRNILSYVLSEDKMLILTKNMSFYYEIIKMAYYYSQDRCFYSDTLDIQIFYSKQQPILQSISENQYIQILISKQFIVIYNNCLINLIKYYFINLRQKIFNTVIYLDKFNEELFIFGQDIRIFKLVVLFLSLASNENNGNFTIQGLEVYDHFKIKLCKVLINYTYLNELDSNIYLKYQYEQQSYYNLLQFPFVYWITHLSGPLVQVIVNVSNPQLGNFSDKTLLNDNQQLQQKQKYYMVKAFSVNLFQECKTKNFSCIFVVAVSAQTIDIYQEGKLQPFSSTDIGQMKINVTQIEITFVVLNRQFYFIICLSFGQNIIYIYQYDSKLFKINNIILNTEPFQQFQLLTNAVVLLLNTNQIAITTFDNKSLIFFNFQIFQEISIDAIKLNLINIFINQQYQSRVLYINNKNSFIIGYIMEQFKFLLISIQLVIYEIQNLQVVNSLLIISWIPQSEKVVNFDVWNVYNATNSRNQGRMRSINYELDKMYINYYSDNLFYYVQIGLNLNVYNPNLPQHSSLYQRILFDGLYFTSIAIDQLAFLCFNQSFYLLSPILIQTFQNNTLHQNFFTLQIFNLTFYSQFNHSKSIHEGNNSVTIIYDYLYIDFNQTLINVNKFQYHVEIFRNNISFSGQALQFIITNKSQYVTYNLTNNIGNPQNQNQNTVYNQIIQYNKTQFFLMNNSAILNYSSNYSRNFGYYNACLASATQDLTIYAFCQDRQSHYQIISMDLSNLQNDIIPNQIINLTNFSYKQNVWIRIQNDQLYIWDGCQTIFHQFSQITVVRSIYLQKYLIWILDHSIIIYVYFTLIHKDKLFYKFVDRFSKVNNEIENFILLESITQQFYSFETIPRIVRKKKEIIIMISNPNFNLVVSFLLVINKYNIAASQILFQSIIQTSPPFEKHNFTISQLPQYDQGLLLFMYSNKSDINNQQHMIIYYNISDYSNPNHLTPLLFQGGYNFTLNQTLVNDFSFIAYNNSCGQILILTNNGSTLQLQLNIFSIKINLTDLRKNSTLNLKAYNFSNSGSAEIIVKNERSKAYLKVYPFISCLELQLLFYQHLHLFIIINKKIIKKKKLIRKMNYDQSKYYDYYYYYYY</sequence>
<reference evidence="1" key="1">
    <citation type="submission" date="2021-01" db="EMBL/GenBank/DDBJ databases">
        <authorList>
            <consortium name="Genoscope - CEA"/>
            <person name="William W."/>
        </authorList>
    </citation>
    <scope>NUCLEOTIDE SEQUENCE</scope>
</reference>
<comment type="caution">
    <text evidence="1">The sequence shown here is derived from an EMBL/GenBank/DDBJ whole genome shotgun (WGS) entry which is preliminary data.</text>
</comment>
<organism evidence="1 2">
    <name type="scientific">Paramecium pentaurelia</name>
    <dbReference type="NCBI Taxonomy" id="43138"/>
    <lineage>
        <taxon>Eukaryota</taxon>
        <taxon>Sar</taxon>
        <taxon>Alveolata</taxon>
        <taxon>Ciliophora</taxon>
        <taxon>Intramacronucleata</taxon>
        <taxon>Oligohymenophorea</taxon>
        <taxon>Peniculida</taxon>
        <taxon>Parameciidae</taxon>
        <taxon>Paramecium</taxon>
    </lineage>
</organism>
<accession>A0A8S1WZ01</accession>
<name>A0A8S1WZ01_9CILI</name>
<dbReference type="Proteomes" id="UP000689195">
    <property type="component" value="Unassembled WGS sequence"/>
</dbReference>
<evidence type="ECO:0000313" key="2">
    <source>
        <dbReference type="Proteomes" id="UP000689195"/>
    </source>
</evidence>
<gene>
    <name evidence="1" type="ORF">PPENT_87.1.T1090005</name>
</gene>
<protein>
    <submittedName>
        <fullName evidence="1">Uncharacterized protein</fullName>
    </submittedName>
</protein>
<keyword evidence="2" id="KW-1185">Reference proteome</keyword>
<dbReference type="EMBL" id="CAJJDO010000109">
    <property type="protein sequence ID" value="CAD8195228.1"/>
    <property type="molecule type" value="Genomic_DNA"/>
</dbReference>
<proteinExistence type="predicted"/>
<evidence type="ECO:0000313" key="1">
    <source>
        <dbReference type="EMBL" id="CAD8195228.1"/>
    </source>
</evidence>